<evidence type="ECO:0000256" key="1">
    <source>
        <dbReference type="ARBA" id="ARBA00001947"/>
    </source>
</evidence>
<dbReference type="InterPro" id="IPR020843">
    <property type="entry name" value="ER"/>
</dbReference>
<dbReference type="EMBL" id="JAPZBS010000004">
    <property type="protein sequence ID" value="KAJ5378263.1"/>
    <property type="molecule type" value="Genomic_DNA"/>
</dbReference>
<dbReference type="InterPro" id="IPR036291">
    <property type="entry name" value="NAD(P)-bd_dom_sf"/>
</dbReference>
<name>A0A9W9VDL9_9EURO</name>
<keyword evidence="3 7" id="KW-0479">Metal-binding</keyword>
<dbReference type="Pfam" id="PF00107">
    <property type="entry name" value="ADH_zinc_N"/>
    <property type="match status" value="1"/>
</dbReference>
<keyword evidence="11" id="KW-1185">Reference proteome</keyword>
<proteinExistence type="inferred from homology"/>
<dbReference type="InterPro" id="IPR002328">
    <property type="entry name" value="ADH_Zn_CS"/>
</dbReference>
<evidence type="ECO:0000256" key="8">
    <source>
        <dbReference type="SAM" id="MobiDB-lite"/>
    </source>
</evidence>
<evidence type="ECO:0000256" key="4">
    <source>
        <dbReference type="ARBA" id="ARBA00022833"/>
    </source>
</evidence>
<feature type="region of interest" description="Disordered" evidence="8">
    <location>
        <begin position="139"/>
        <end position="167"/>
    </location>
</feature>
<evidence type="ECO:0000313" key="11">
    <source>
        <dbReference type="Proteomes" id="UP001147782"/>
    </source>
</evidence>
<dbReference type="OrthoDB" id="1560166at2759"/>
<dbReference type="PANTHER" id="PTHR42940">
    <property type="entry name" value="ALCOHOL DEHYDROGENASE 1-RELATED"/>
    <property type="match status" value="1"/>
</dbReference>
<dbReference type="PANTHER" id="PTHR42940:SF8">
    <property type="entry name" value="VACUOLAR PROTEIN SORTING-ASSOCIATED PROTEIN 11"/>
    <property type="match status" value="1"/>
</dbReference>
<dbReference type="InterPro" id="IPR013154">
    <property type="entry name" value="ADH-like_N"/>
</dbReference>
<evidence type="ECO:0000256" key="7">
    <source>
        <dbReference type="RuleBase" id="RU361277"/>
    </source>
</evidence>
<reference evidence="10" key="2">
    <citation type="journal article" date="2023" name="IMA Fungus">
        <title>Comparative genomic study of the Penicillium genus elucidates a diverse pangenome and 15 lateral gene transfer events.</title>
        <authorList>
            <person name="Petersen C."/>
            <person name="Sorensen T."/>
            <person name="Nielsen M.R."/>
            <person name="Sondergaard T.E."/>
            <person name="Sorensen J.L."/>
            <person name="Fitzpatrick D.A."/>
            <person name="Frisvad J.C."/>
            <person name="Nielsen K.L."/>
        </authorList>
    </citation>
    <scope>NUCLEOTIDE SEQUENCE</scope>
    <source>
        <strain evidence="10">IBT 29864</strain>
    </source>
</reference>
<feature type="domain" description="Enoyl reductase (ER)" evidence="9">
    <location>
        <begin position="444"/>
        <end position="774"/>
    </location>
</feature>
<dbReference type="Pfam" id="PF08240">
    <property type="entry name" value="ADH_N"/>
    <property type="match status" value="1"/>
</dbReference>
<evidence type="ECO:0000256" key="6">
    <source>
        <dbReference type="ARBA" id="ARBA00023027"/>
    </source>
</evidence>
<dbReference type="InterPro" id="IPR013149">
    <property type="entry name" value="ADH-like_C"/>
</dbReference>
<dbReference type="InterPro" id="IPR021833">
    <property type="entry name" value="DUF3425"/>
</dbReference>
<evidence type="ECO:0000256" key="5">
    <source>
        <dbReference type="ARBA" id="ARBA00023002"/>
    </source>
</evidence>
<dbReference type="Pfam" id="PF11905">
    <property type="entry name" value="DUF3425"/>
    <property type="match status" value="1"/>
</dbReference>
<feature type="compositionally biased region" description="Basic and acidic residues" evidence="8">
    <location>
        <begin position="26"/>
        <end position="35"/>
    </location>
</feature>
<dbReference type="Proteomes" id="UP001147782">
    <property type="component" value="Unassembled WGS sequence"/>
</dbReference>
<dbReference type="AlphaFoldDB" id="A0A9W9VDL9"/>
<dbReference type="GO" id="GO:0004022">
    <property type="term" value="F:alcohol dehydrogenase (NAD+) activity"/>
    <property type="evidence" value="ECO:0007669"/>
    <property type="project" value="TreeGrafter"/>
</dbReference>
<feature type="region of interest" description="Disordered" evidence="8">
    <location>
        <begin position="1"/>
        <end position="35"/>
    </location>
</feature>
<evidence type="ECO:0000256" key="2">
    <source>
        <dbReference type="ARBA" id="ARBA00008072"/>
    </source>
</evidence>
<dbReference type="RefSeq" id="XP_056557126.1">
    <property type="nucleotide sequence ID" value="XM_056698601.1"/>
</dbReference>
<evidence type="ECO:0000259" key="9">
    <source>
        <dbReference type="SMART" id="SM00829"/>
    </source>
</evidence>
<comment type="caution">
    <text evidence="10">The sequence shown here is derived from an EMBL/GenBank/DDBJ whole genome shotgun (WGS) entry which is preliminary data.</text>
</comment>
<dbReference type="SUPFAM" id="SSF50129">
    <property type="entry name" value="GroES-like"/>
    <property type="match status" value="1"/>
</dbReference>
<dbReference type="Gene3D" id="3.90.180.10">
    <property type="entry name" value="Medium-chain alcohol dehydrogenases, catalytic domain"/>
    <property type="match status" value="1"/>
</dbReference>
<reference evidence="10" key="1">
    <citation type="submission" date="2022-11" db="EMBL/GenBank/DDBJ databases">
        <authorList>
            <person name="Petersen C."/>
        </authorList>
    </citation>
    <scope>NUCLEOTIDE SEQUENCE</scope>
    <source>
        <strain evidence="10">IBT 29864</strain>
    </source>
</reference>
<protein>
    <submittedName>
        <fullName evidence="10">Polyketide synthase enoylreductase</fullName>
    </submittedName>
</protein>
<dbReference type="SMART" id="SM00829">
    <property type="entry name" value="PKS_ER"/>
    <property type="match status" value="1"/>
</dbReference>
<accession>A0A9W9VDL9</accession>
<keyword evidence="6" id="KW-0520">NAD</keyword>
<dbReference type="GeneID" id="81437780"/>
<dbReference type="Gene3D" id="3.40.50.720">
    <property type="entry name" value="NAD(P)-binding Rossmann-like Domain"/>
    <property type="match status" value="1"/>
</dbReference>
<keyword evidence="5" id="KW-0560">Oxidoreductase</keyword>
<comment type="similarity">
    <text evidence="2 7">Belongs to the zinc-containing alcohol dehydrogenase family.</text>
</comment>
<dbReference type="CDD" id="cd08297">
    <property type="entry name" value="CAD3"/>
    <property type="match status" value="1"/>
</dbReference>
<dbReference type="FunFam" id="3.40.50.720:FF:000039">
    <property type="entry name" value="Alcohol dehydrogenase AdhP"/>
    <property type="match status" value="1"/>
</dbReference>
<dbReference type="PROSITE" id="PS00059">
    <property type="entry name" value="ADH_ZINC"/>
    <property type="match status" value="1"/>
</dbReference>
<keyword evidence="4 7" id="KW-0862">Zinc</keyword>
<organism evidence="10 11">
    <name type="scientific">Penicillium cataractarum</name>
    <dbReference type="NCBI Taxonomy" id="2100454"/>
    <lineage>
        <taxon>Eukaryota</taxon>
        <taxon>Fungi</taxon>
        <taxon>Dikarya</taxon>
        <taxon>Ascomycota</taxon>
        <taxon>Pezizomycotina</taxon>
        <taxon>Eurotiomycetes</taxon>
        <taxon>Eurotiomycetidae</taxon>
        <taxon>Eurotiales</taxon>
        <taxon>Aspergillaceae</taxon>
        <taxon>Penicillium</taxon>
    </lineage>
</organism>
<sequence length="776" mass="85251">MVSPVNAPAAKRRRTTSGLTAQQIQHKRELDRKAQRALRDRTKARIQELENDLARIKASHTPSDQAILEELQRLREENRQLKACLESIGQFAAEGLEQAKASQPMLSTPMEDTVAEQSRKRLAEGLGQERLSPLALDALEAPSQSTPDRALFSEGRSPRRPSEPHDSTFSVAEVVVIDTNNNTRRDSCVTRPGIAGALTTDANQAADEAWVTPRDAGIGYHSSSTPPEPQPGISRSIACAEPKHTSATCPLDQILLDFILSRRSMIARGVPLYDVLGPPKPSPVALLNLESSSTTHPIIRLMTEVLGTFHHVPMPEKMAFMYLMHLTTRWQISPSDESYVRIPKWLRPTAMQITTPHAAWIDNIPWPGARDMLIDRPDRYPFAVFSEFYSANVSVNWPYEVEDAISNLNGQVVLNSIFEKHILRLKNSLIVKMRPTMRAAQYNTLTNEVEVNEVPIPEPGEYDILIKNVCATLCHSDLMLFWGHTAEKPPTDKVTLGHENTGIVAAMGSKVEGFKVGDRVGCLGCSYACYECEGCQVHNLFCKEGTQRLHGFTTDGHFAEYSLADYRNCMVLPDQMDMVTAAPLFCAGVTAYHSVKKCGLAKGEWLAIIGCGGLGHLAIQYAKAMELRVIGIDISESQLESAAQLGADLVFNPATNANYVTELKEKTGGAHASIVLSASDAAYKTAPDVLRVNGLLMIVGIPKSNLSINALDILLGKYRIMGASSGTPQQMREPIQFSHKHGIKAHVTTFTDIMDIHQVIESMESGANAGRFGIAF</sequence>
<dbReference type="GO" id="GO:0005737">
    <property type="term" value="C:cytoplasm"/>
    <property type="evidence" value="ECO:0007669"/>
    <property type="project" value="TreeGrafter"/>
</dbReference>
<dbReference type="CDD" id="cd14688">
    <property type="entry name" value="bZIP_YAP"/>
    <property type="match status" value="1"/>
</dbReference>
<feature type="compositionally biased region" description="Basic and acidic residues" evidence="8">
    <location>
        <begin position="156"/>
        <end position="166"/>
    </location>
</feature>
<evidence type="ECO:0000313" key="10">
    <source>
        <dbReference type="EMBL" id="KAJ5378263.1"/>
    </source>
</evidence>
<dbReference type="Gene3D" id="1.20.5.170">
    <property type="match status" value="1"/>
</dbReference>
<dbReference type="GO" id="GO:0008270">
    <property type="term" value="F:zinc ion binding"/>
    <property type="evidence" value="ECO:0007669"/>
    <property type="project" value="InterPro"/>
</dbReference>
<feature type="region of interest" description="Disordered" evidence="8">
    <location>
        <begin position="99"/>
        <end position="119"/>
    </location>
</feature>
<gene>
    <name evidence="10" type="ORF">N7496_005672</name>
</gene>
<dbReference type="InterPro" id="IPR011032">
    <property type="entry name" value="GroES-like_sf"/>
</dbReference>
<comment type="cofactor">
    <cofactor evidence="1 7">
        <name>Zn(2+)</name>
        <dbReference type="ChEBI" id="CHEBI:29105"/>
    </cofactor>
</comment>
<dbReference type="SUPFAM" id="SSF51735">
    <property type="entry name" value="NAD(P)-binding Rossmann-fold domains"/>
    <property type="match status" value="1"/>
</dbReference>
<evidence type="ECO:0000256" key="3">
    <source>
        <dbReference type="ARBA" id="ARBA00022723"/>
    </source>
</evidence>